<dbReference type="EMBL" id="SIDB01000010">
    <property type="protein sequence ID" value="KAI3426868.1"/>
    <property type="molecule type" value="Genomic_DNA"/>
</dbReference>
<keyword evidence="2" id="KW-1185">Reference proteome</keyword>
<reference evidence="1" key="2">
    <citation type="submission" date="2020-11" db="EMBL/GenBank/DDBJ databases">
        <authorList>
            <person name="Cecchin M."/>
            <person name="Marcolungo L."/>
            <person name="Rossato M."/>
            <person name="Girolomoni L."/>
            <person name="Cosentino E."/>
            <person name="Cuine S."/>
            <person name="Li-Beisson Y."/>
            <person name="Delledonne M."/>
            <person name="Ballottari M."/>
        </authorList>
    </citation>
    <scope>NUCLEOTIDE SEQUENCE</scope>
    <source>
        <strain evidence="1">211/11P</strain>
        <tissue evidence="1">Whole cell</tissue>
    </source>
</reference>
<sequence>MRSTQELDMSIEELDLQRPADALGLRLRESKSSDTASAASYSCQYITVALRYPHTSSVFNTADRICVPPSPARHRHLPHALSCCMAVEALQEKAQPAIVSAVALSSGELRAG</sequence>
<evidence type="ECO:0000313" key="2">
    <source>
        <dbReference type="Proteomes" id="UP001055712"/>
    </source>
</evidence>
<comment type="caution">
    <text evidence="1">The sequence shown here is derived from an EMBL/GenBank/DDBJ whole genome shotgun (WGS) entry which is preliminary data.</text>
</comment>
<gene>
    <name evidence="1" type="ORF">D9Q98_006814</name>
</gene>
<protein>
    <submittedName>
        <fullName evidence="1">Uncharacterized protein</fullName>
    </submittedName>
</protein>
<name>A0A9D4TIX6_CHLVU</name>
<dbReference type="AlphaFoldDB" id="A0A9D4TIX6"/>
<dbReference type="Proteomes" id="UP001055712">
    <property type="component" value="Unassembled WGS sequence"/>
</dbReference>
<evidence type="ECO:0000313" key="1">
    <source>
        <dbReference type="EMBL" id="KAI3426868.1"/>
    </source>
</evidence>
<organism evidence="1 2">
    <name type="scientific">Chlorella vulgaris</name>
    <name type="common">Green alga</name>
    <dbReference type="NCBI Taxonomy" id="3077"/>
    <lineage>
        <taxon>Eukaryota</taxon>
        <taxon>Viridiplantae</taxon>
        <taxon>Chlorophyta</taxon>
        <taxon>core chlorophytes</taxon>
        <taxon>Trebouxiophyceae</taxon>
        <taxon>Chlorellales</taxon>
        <taxon>Chlorellaceae</taxon>
        <taxon>Chlorella clade</taxon>
        <taxon>Chlorella</taxon>
    </lineage>
</organism>
<reference evidence="1" key="1">
    <citation type="journal article" date="2019" name="Plant J.">
        <title>Chlorella vulgaris genome assembly and annotation reveals the molecular basis for metabolic acclimation to high light conditions.</title>
        <authorList>
            <person name="Cecchin M."/>
            <person name="Marcolungo L."/>
            <person name="Rossato M."/>
            <person name="Girolomoni L."/>
            <person name="Cosentino E."/>
            <person name="Cuine S."/>
            <person name="Li-Beisson Y."/>
            <person name="Delledonne M."/>
            <person name="Ballottari M."/>
        </authorList>
    </citation>
    <scope>NUCLEOTIDE SEQUENCE</scope>
    <source>
        <strain evidence="1">211/11P</strain>
    </source>
</reference>
<proteinExistence type="predicted"/>
<accession>A0A9D4TIX6</accession>